<accession>A0AAN7VFG7</accession>
<dbReference type="Proteomes" id="UP001329430">
    <property type="component" value="Chromosome 6"/>
</dbReference>
<keyword evidence="2" id="KW-0472">Membrane</keyword>
<protein>
    <submittedName>
        <fullName evidence="4">Uncharacterized protein</fullName>
    </submittedName>
</protein>
<feature type="region of interest" description="Disordered" evidence="1">
    <location>
        <begin position="700"/>
        <end position="720"/>
    </location>
</feature>
<evidence type="ECO:0000313" key="5">
    <source>
        <dbReference type="Proteomes" id="UP001329430"/>
    </source>
</evidence>
<dbReference type="SUPFAM" id="SSF51126">
    <property type="entry name" value="Pectin lyase-like"/>
    <property type="match status" value="1"/>
</dbReference>
<feature type="chain" id="PRO_5042834032" evidence="3">
    <location>
        <begin position="26"/>
        <end position="743"/>
    </location>
</feature>
<reference evidence="4 5" key="1">
    <citation type="journal article" date="2024" name="Insects">
        <title>An Improved Chromosome-Level Genome Assembly of the Firefly Pyrocoelia pectoralis.</title>
        <authorList>
            <person name="Fu X."/>
            <person name="Meyer-Rochow V.B."/>
            <person name="Ballantyne L."/>
            <person name="Zhu X."/>
        </authorList>
    </citation>
    <scope>NUCLEOTIDE SEQUENCE [LARGE SCALE GENOMIC DNA]</scope>
    <source>
        <strain evidence="4">XCY_ONT2</strain>
    </source>
</reference>
<feature type="transmembrane region" description="Helical" evidence="2">
    <location>
        <begin position="500"/>
        <end position="523"/>
    </location>
</feature>
<comment type="caution">
    <text evidence="4">The sequence shown here is derived from an EMBL/GenBank/DDBJ whole genome shotgun (WGS) entry which is preliminary data.</text>
</comment>
<evidence type="ECO:0000256" key="2">
    <source>
        <dbReference type="SAM" id="Phobius"/>
    </source>
</evidence>
<evidence type="ECO:0000256" key="1">
    <source>
        <dbReference type="SAM" id="MobiDB-lite"/>
    </source>
</evidence>
<organism evidence="4 5">
    <name type="scientific">Pyrocoelia pectoralis</name>
    <dbReference type="NCBI Taxonomy" id="417401"/>
    <lineage>
        <taxon>Eukaryota</taxon>
        <taxon>Metazoa</taxon>
        <taxon>Ecdysozoa</taxon>
        <taxon>Arthropoda</taxon>
        <taxon>Hexapoda</taxon>
        <taxon>Insecta</taxon>
        <taxon>Pterygota</taxon>
        <taxon>Neoptera</taxon>
        <taxon>Endopterygota</taxon>
        <taxon>Coleoptera</taxon>
        <taxon>Polyphaga</taxon>
        <taxon>Elateriformia</taxon>
        <taxon>Elateroidea</taxon>
        <taxon>Lampyridae</taxon>
        <taxon>Lampyrinae</taxon>
        <taxon>Pyrocoelia</taxon>
    </lineage>
</organism>
<name>A0AAN7VFG7_9COLE</name>
<evidence type="ECO:0000256" key="3">
    <source>
        <dbReference type="SAM" id="SignalP"/>
    </source>
</evidence>
<dbReference type="EMBL" id="JAVRBK010000006">
    <property type="protein sequence ID" value="KAK5642394.1"/>
    <property type="molecule type" value="Genomic_DNA"/>
</dbReference>
<dbReference type="InterPro" id="IPR032675">
    <property type="entry name" value="LRR_dom_sf"/>
</dbReference>
<gene>
    <name evidence="4" type="ORF">RI129_008561</name>
</gene>
<dbReference type="InterPro" id="IPR011050">
    <property type="entry name" value="Pectin_lyase_fold/virulence"/>
</dbReference>
<keyword evidence="2" id="KW-0812">Transmembrane</keyword>
<dbReference type="Gene3D" id="3.80.10.10">
    <property type="entry name" value="Ribonuclease Inhibitor"/>
    <property type="match status" value="1"/>
</dbReference>
<sequence length="743" mass="83627">MGVQWYFSLIIWLIIGVFVIKSVPAVVEEGVTGSTIDACRIHGCNCSDAAKTWNIINCTFNSTQVVEFTPGSIPSRTLEISISGGSEVTLQPYSLNSPIGFQFLRVDGTRRFIIRKNALLDLSSASLAFQVLNCDRLVVETHAFKNMQTPISVDVSRCSYVSIQSSAFSRLQDGKFRNIPYLDLAEDAFLFENQGIIGRHGPVSSLSFHNVILPKIPTDTFHSSLAEISIKNSEIREIHTDAFKASQISAILFINTSIHKIQSRAFSDRTLLINFKFTKCKIHLMEMGSVMASMTNLTVEHSKLTEIQTGAINSTVAKAVITDNEIGIFHSHGFVLNNWNRINMDNNIIKRAGSFFLDVPYNPEIQHFEFTFIGNEIYRVESNALSFMPDLHYTVLNLKFDNNFFNQTCHCDIGKWVLELLGNQMQDASFVLNTSFCTINALLARCFELQEGLINMHNFTQLVCGAEDSIKCEPYSGETKILDTTTIIDTEDTMNSNSNLILGLVLGAVVVIAISGTIVILLIRGGLWLKRKGYCMRFRNLHYRNEHPTSDEEGTIVPIESRDKLDVPEELTPEILQRLREQLEDPATHDDAREMIERLYELFITGESYANNNKQDEEAHLYEELGNLQLPTATEHEKRLSETEPFGFLRMMEEKYNTTALAILGNKPALAEEYSEPTDAAVHLYSELQNKTDDVIDLDDGKDSLKSFPSSTQRSNNSRNIVFRPLPEKPRSIFECEAGPSKI</sequence>
<keyword evidence="2" id="KW-1133">Transmembrane helix</keyword>
<feature type="compositionally biased region" description="Polar residues" evidence="1">
    <location>
        <begin position="707"/>
        <end position="720"/>
    </location>
</feature>
<feature type="signal peptide" evidence="3">
    <location>
        <begin position="1"/>
        <end position="25"/>
    </location>
</feature>
<evidence type="ECO:0000313" key="4">
    <source>
        <dbReference type="EMBL" id="KAK5642394.1"/>
    </source>
</evidence>
<dbReference type="AlphaFoldDB" id="A0AAN7VFG7"/>
<proteinExistence type="predicted"/>
<keyword evidence="5" id="KW-1185">Reference proteome</keyword>
<keyword evidence="3" id="KW-0732">Signal</keyword>